<organism evidence="4 5">
    <name type="scientific">Polarella glacialis</name>
    <name type="common">Dinoflagellate</name>
    <dbReference type="NCBI Taxonomy" id="89957"/>
    <lineage>
        <taxon>Eukaryota</taxon>
        <taxon>Sar</taxon>
        <taxon>Alveolata</taxon>
        <taxon>Dinophyceae</taxon>
        <taxon>Suessiales</taxon>
        <taxon>Suessiaceae</taxon>
        <taxon>Polarella</taxon>
    </lineage>
</organism>
<dbReference type="OrthoDB" id="8191639at2759"/>
<proteinExistence type="predicted"/>
<dbReference type="AlphaFoldDB" id="A0A813FMJ5"/>
<dbReference type="EMBL" id="CAJNNV010025236">
    <property type="protein sequence ID" value="CAE8613313.1"/>
    <property type="molecule type" value="Genomic_DNA"/>
</dbReference>
<dbReference type="SUPFAM" id="SSF53098">
    <property type="entry name" value="Ribonuclease H-like"/>
    <property type="match status" value="1"/>
</dbReference>
<dbReference type="PROSITE" id="PS50222">
    <property type="entry name" value="EF_HAND_2"/>
    <property type="match status" value="1"/>
</dbReference>
<feature type="non-terminal residue" evidence="4">
    <location>
        <position position="1"/>
    </location>
</feature>
<dbReference type="GO" id="GO:0005634">
    <property type="term" value="C:nucleus"/>
    <property type="evidence" value="ECO:0007669"/>
    <property type="project" value="TreeGrafter"/>
</dbReference>
<dbReference type="InterPro" id="IPR002048">
    <property type="entry name" value="EF_hand_dom"/>
</dbReference>
<evidence type="ECO:0000313" key="5">
    <source>
        <dbReference type="Proteomes" id="UP000654075"/>
    </source>
</evidence>
<keyword evidence="2" id="KW-0378">Hydrolase</keyword>
<name>A0A813FMJ5_POLGL</name>
<evidence type="ECO:0000256" key="1">
    <source>
        <dbReference type="ARBA" id="ARBA00022722"/>
    </source>
</evidence>
<keyword evidence="5" id="KW-1185">Reference proteome</keyword>
<dbReference type="InterPro" id="IPR036397">
    <property type="entry name" value="RNaseH_sf"/>
</dbReference>
<evidence type="ECO:0000256" key="2">
    <source>
        <dbReference type="ARBA" id="ARBA00022801"/>
    </source>
</evidence>
<evidence type="ECO:0000313" key="4">
    <source>
        <dbReference type="EMBL" id="CAE8613313.1"/>
    </source>
</evidence>
<dbReference type="InterPro" id="IPR012337">
    <property type="entry name" value="RNaseH-like_sf"/>
</dbReference>
<gene>
    <name evidence="4" type="ORF">PGLA1383_LOCUS31086</name>
</gene>
<dbReference type="PANTHER" id="PTHR12801">
    <property type="entry name" value="RNA EXONUCLEASE REXO1 / RECO3 FAMILY MEMBER-RELATED"/>
    <property type="match status" value="1"/>
</dbReference>
<dbReference type="InterPro" id="IPR047021">
    <property type="entry name" value="REXO1/3/4-like"/>
</dbReference>
<reference evidence="4" key="1">
    <citation type="submission" date="2021-02" db="EMBL/GenBank/DDBJ databases">
        <authorList>
            <person name="Dougan E. K."/>
            <person name="Rhodes N."/>
            <person name="Thang M."/>
            <person name="Chan C."/>
        </authorList>
    </citation>
    <scope>NUCLEOTIDE SEQUENCE</scope>
</reference>
<protein>
    <recommendedName>
        <fullName evidence="3">EF-hand domain-containing protein</fullName>
    </recommendedName>
</protein>
<dbReference type="GO" id="GO:0003676">
    <property type="term" value="F:nucleic acid binding"/>
    <property type="evidence" value="ECO:0007669"/>
    <property type="project" value="InterPro"/>
</dbReference>
<dbReference type="Gene3D" id="3.30.420.10">
    <property type="entry name" value="Ribonuclease H-like superfamily/Ribonuclease H"/>
    <property type="match status" value="1"/>
</dbReference>
<dbReference type="GO" id="GO:0005509">
    <property type="term" value="F:calcium ion binding"/>
    <property type="evidence" value="ECO:0007669"/>
    <property type="project" value="InterPro"/>
</dbReference>
<comment type="caution">
    <text evidence="4">The sequence shown here is derived from an EMBL/GenBank/DDBJ whole genome shotgun (WGS) entry which is preliminary data.</text>
</comment>
<dbReference type="InterPro" id="IPR013520">
    <property type="entry name" value="Ribonucl_H"/>
</dbReference>
<dbReference type="SMART" id="SM00479">
    <property type="entry name" value="EXOIII"/>
    <property type="match status" value="1"/>
</dbReference>
<accession>A0A813FMJ5</accession>
<dbReference type="GO" id="GO:0004527">
    <property type="term" value="F:exonuclease activity"/>
    <property type="evidence" value="ECO:0007669"/>
    <property type="project" value="InterPro"/>
</dbReference>
<sequence length="449" mass="49760">VVNDKGLVAGWQSLIARTHRHPDFPSEYTSLFKTDGKLWLEAISSKGRFVLGIDCEMVYAKDDRDALARVSVVNCSGVIYDAHVTRKPEDVLDYRSRISGVEPQHLLPENGALSFAEVQKQVLKLISLDTILVGHSLHKDLRALKIQHLKIVDTALIFGVEGGSHRRKHKLNSLVTLMRPKVVTLEPVKPGAHDPRQDAQWALQLALYEASIHPRLTKPLRLLSFPKTLFLTEIPKGTSLQELQALFARGTCAEVSYHLQIEASKDQWLGTSTVTFGSQAERDAAFAALARFVRVYVGPLRDWNGRTDTAKMQSALLLHFAKYGQRQVAGVDVFCKPGNTRLGLMPLHVSAAPLKSLMATDYRAKFLVLFLVITGLQVSRPARALAALLVLRASPSAGAEELAEELEATMAKFDFDRDGSLNKKEALSWYRLPVSVNQLVSSFAVHAKM</sequence>
<evidence type="ECO:0000259" key="3">
    <source>
        <dbReference type="PROSITE" id="PS50222"/>
    </source>
</evidence>
<feature type="domain" description="EF-hand" evidence="3">
    <location>
        <begin position="401"/>
        <end position="436"/>
    </location>
</feature>
<keyword evidence="1" id="KW-0540">Nuclease</keyword>
<dbReference type="Proteomes" id="UP000654075">
    <property type="component" value="Unassembled WGS sequence"/>
</dbReference>